<dbReference type="InterPro" id="IPR036186">
    <property type="entry name" value="Serpin_sf"/>
</dbReference>
<evidence type="ECO:0000313" key="3">
    <source>
        <dbReference type="Proteomes" id="UP000276776"/>
    </source>
</evidence>
<feature type="domain" description="Serpin" evidence="1">
    <location>
        <begin position="6"/>
        <end position="126"/>
    </location>
</feature>
<dbReference type="Pfam" id="PF00079">
    <property type="entry name" value="Serpin"/>
    <property type="match status" value="1"/>
</dbReference>
<dbReference type="EMBL" id="UYYF01005144">
    <property type="protein sequence ID" value="VDN08201.1"/>
    <property type="molecule type" value="Genomic_DNA"/>
</dbReference>
<accession>A0A0N5DBF2</accession>
<sequence>MNIHYGRFLYHENHLVRIVKLPLACDSDDLDMIIILPKSRFHLNDVVRYLEGKDLIILVRTAIPNHMEVRFVRVPEFQIEQTMEMKELLSERYLTETFTTDANFTNYFFHSVPISQIIYKGSIEVSDTIIF</sequence>
<dbReference type="SUPFAM" id="SSF56574">
    <property type="entry name" value="Serpins"/>
    <property type="match status" value="1"/>
</dbReference>
<dbReference type="InterPro" id="IPR042185">
    <property type="entry name" value="Serpin_sf_2"/>
</dbReference>
<reference evidence="2 3" key="2">
    <citation type="submission" date="2018-11" db="EMBL/GenBank/DDBJ databases">
        <authorList>
            <consortium name="Pathogen Informatics"/>
        </authorList>
    </citation>
    <scope>NUCLEOTIDE SEQUENCE [LARGE SCALE GENOMIC DNA]</scope>
</reference>
<dbReference type="Gene3D" id="2.30.39.10">
    <property type="entry name" value="Alpha-1-antitrypsin, domain 1"/>
    <property type="match status" value="1"/>
</dbReference>
<keyword evidence="3" id="KW-1185">Reference proteome</keyword>
<dbReference type="AlphaFoldDB" id="A0A0N5DBF2"/>
<dbReference type="InterPro" id="IPR042178">
    <property type="entry name" value="Serpin_sf_1"/>
</dbReference>
<reference evidence="4" key="1">
    <citation type="submission" date="2017-02" db="UniProtKB">
        <authorList>
            <consortium name="WormBaseParasite"/>
        </authorList>
    </citation>
    <scope>IDENTIFICATION</scope>
</reference>
<dbReference type="InterPro" id="IPR023796">
    <property type="entry name" value="Serpin_dom"/>
</dbReference>
<evidence type="ECO:0000313" key="2">
    <source>
        <dbReference type="EMBL" id="VDN08201.1"/>
    </source>
</evidence>
<dbReference type="OrthoDB" id="671595at2759"/>
<dbReference type="STRING" id="103827.A0A0N5DBF2"/>
<evidence type="ECO:0000259" key="1">
    <source>
        <dbReference type="Pfam" id="PF00079"/>
    </source>
</evidence>
<evidence type="ECO:0000313" key="4">
    <source>
        <dbReference type="WBParaSite" id="TCLT_0001051401-mRNA-1"/>
    </source>
</evidence>
<dbReference type="Proteomes" id="UP000276776">
    <property type="component" value="Unassembled WGS sequence"/>
</dbReference>
<proteinExistence type="predicted"/>
<dbReference type="WBParaSite" id="TCLT_0001051401-mRNA-1">
    <property type="protein sequence ID" value="TCLT_0001051401-mRNA-1"/>
    <property type="gene ID" value="TCLT_0001051401"/>
</dbReference>
<dbReference type="Gene3D" id="3.30.497.10">
    <property type="entry name" value="Antithrombin, subunit I, domain 2"/>
    <property type="match status" value="1"/>
</dbReference>
<name>A0A0N5DBF2_THECL</name>
<gene>
    <name evidence="2" type="ORF">TCLT_LOCUS10503</name>
</gene>
<organism evidence="4">
    <name type="scientific">Thelazia callipaeda</name>
    <name type="common">Oriental eyeworm</name>
    <name type="synonym">Parasitic nematode</name>
    <dbReference type="NCBI Taxonomy" id="103827"/>
    <lineage>
        <taxon>Eukaryota</taxon>
        <taxon>Metazoa</taxon>
        <taxon>Ecdysozoa</taxon>
        <taxon>Nematoda</taxon>
        <taxon>Chromadorea</taxon>
        <taxon>Rhabditida</taxon>
        <taxon>Spirurina</taxon>
        <taxon>Spiruromorpha</taxon>
        <taxon>Thelazioidea</taxon>
        <taxon>Thelaziidae</taxon>
        <taxon>Thelazia</taxon>
    </lineage>
</organism>
<protein>
    <submittedName>
        <fullName evidence="4">SERPIN domain-containing protein</fullName>
    </submittedName>
</protein>